<feature type="domain" description="FAD-binding" evidence="5">
    <location>
        <begin position="7"/>
        <end position="344"/>
    </location>
</feature>
<keyword evidence="3" id="KW-0285">Flavoprotein</keyword>
<evidence type="ECO:0000256" key="4">
    <source>
        <dbReference type="ARBA" id="ARBA00022827"/>
    </source>
</evidence>
<dbReference type="RefSeq" id="WP_119669220.1">
    <property type="nucleotide sequence ID" value="NZ_QXED01000005.1"/>
</dbReference>
<evidence type="ECO:0000259" key="5">
    <source>
        <dbReference type="Pfam" id="PF01494"/>
    </source>
</evidence>
<dbReference type="OrthoDB" id="9766816at2"/>
<dbReference type="Gene3D" id="3.30.70.2450">
    <property type="match status" value="1"/>
</dbReference>
<evidence type="ECO:0000256" key="2">
    <source>
        <dbReference type="ARBA" id="ARBA00007801"/>
    </source>
</evidence>
<gene>
    <name evidence="6" type="ORF">DYU11_18645</name>
</gene>
<evidence type="ECO:0000256" key="3">
    <source>
        <dbReference type="ARBA" id="ARBA00022630"/>
    </source>
</evidence>
<keyword evidence="4" id="KW-0274">FAD</keyword>
<dbReference type="Proteomes" id="UP000283523">
    <property type="component" value="Unassembled WGS sequence"/>
</dbReference>
<dbReference type="AlphaFoldDB" id="A0A418M6K7"/>
<comment type="similarity">
    <text evidence="2">Belongs to the PheA/TfdB FAD monooxygenase family.</text>
</comment>
<dbReference type="InterPro" id="IPR050641">
    <property type="entry name" value="RIFMO-like"/>
</dbReference>
<dbReference type="GO" id="GO:0071949">
    <property type="term" value="F:FAD binding"/>
    <property type="evidence" value="ECO:0007669"/>
    <property type="project" value="InterPro"/>
</dbReference>
<dbReference type="PANTHER" id="PTHR43004">
    <property type="entry name" value="TRK SYSTEM POTASSIUM UPTAKE PROTEIN"/>
    <property type="match status" value="1"/>
</dbReference>
<proteinExistence type="inferred from homology"/>
<evidence type="ECO:0000256" key="1">
    <source>
        <dbReference type="ARBA" id="ARBA00001974"/>
    </source>
</evidence>
<keyword evidence="7" id="KW-1185">Reference proteome</keyword>
<dbReference type="PANTHER" id="PTHR43004:SF19">
    <property type="entry name" value="BINDING MONOOXYGENASE, PUTATIVE (JCVI)-RELATED"/>
    <property type="match status" value="1"/>
</dbReference>
<accession>A0A418M6K7</accession>
<dbReference type="InterPro" id="IPR036188">
    <property type="entry name" value="FAD/NAD-bd_sf"/>
</dbReference>
<sequence length="573" mass="63583">MDTTAQTEVLVVGAGPVGLTLANLLHRHGVRYRLIDQVPPRPVVESRAEGVHIRTQELFEQLGFAEEAFALARPLLAATLYAEGRVLGKIDFRETGLSHPNPIILQQGHVEQLLAQNLERHGGQVERPLAFLDFTQDDDHVNVRLQRPNGEIETVQARFMVACDGGRSTVRRQLNAQFDGQSNPSQFVLADVSIDFADEPLNGDLHLFLDPLLLFGQLADGYWKVASIAPDGFSPEASPDDIVKQLQLTADKHGIKCWIHSPRWTSSFRISTRMVSQFRHGRVLLAGDAAHIHSPMGGQGMNEGMQDALNLAWKLAYHLQGKAGQDLLDTYQAERGPLIADVLNDTALMSKVLFWSHPMLLAARNSVMGFVTNLDAAQPVLRELFSGATRAYASNPILRQRTQTPGEYFSNIVHGILHPNPADDLAFAGGPAPGVRAPDATGISANGQPPQRLLTHLAGDFRHRLLLFGGDHLSLERYTRLYQYAMQLTKQHGDWLRPLLVLRHQPEASLNDSKLLIDTVGQLHDRYGARHECLYLIRPDGFIGYRSQPVMSDDFSEYLNHIFALGDRIEAIA</sequence>
<dbReference type="SUPFAM" id="SSF52833">
    <property type="entry name" value="Thioredoxin-like"/>
    <property type="match status" value="1"/>
</dbReference>
<organism evidence="6 7">
    <name type="scientific">Fibrisoma montanum</name>
    <dbReference type="NCBI Taxonomy" id="2305895"/>
    <lineage>
        <taxon>Bacteria</taxon>
        <taxon>Pseudomonadati</taxon>
        <taxon>Bacteroidota</taxon>
        <taxon>Cytophagia</taxon>
        <taxon>Cytophagales</taxon>
        <taxon>Spirosomataceae</taxon>
        <taxon>Fibrisoma</taxon>
    </lineage>
</organism>
<dbReference type="PRINTS" id="PR00420">
    <property type="entry name" value="RNGMNOXGNASE"/>
</dbReference>
<comment type="caution">
    <text evidence="6">The sequence shown here is derived from an EMBL/GenBank/DDBJ whole genome shotgun (WGS) entry which is preliminary data.</text>
</comment>
<comment type="cofactor">
    <cofactor evidence="1">
        <name>FAD</name>
        <dbReference type="ChEBI" id="CHEBI:57692"/>
    </cofactor>
</comment>
<dbReference type="GO" id="GO:0016709">
    <property type="term" value="F:oxidoreductase activity, acting on paired donors, with incorporation or reduction of molecular oxygen, NAD(P)H as one donor, and incorporation of one atom of oxygen"/>
    <property type="evidence" value="ECO:0007669"/>
    <property type="project" value="UniProtKB-ARBA"/>
</dbReference>
<dbReference type="Pfam" id="PF01494">
    <property type="entry name" value="FAD_binding_3"/>
    <property type="match status" value="1"/>
</dbReference>
<reference evidence="6 7" key="1">
    <citation type="submission" date="2018-08" db="EMBL/GenBank/DDBJ databases">
        <title>Fibrisoma montanum sp. nov., isolated from Danxia mountain soil.</title>
        <authorList>
            <person name="Huang Y."/>
        </authorList>
    </citation>
    <scope>NUCLEOTIDE SEQUENCE [LARGE SCALE GENOMIC DNA]</scope>
    <source>
        <strain evidence="6 7">HYT19</strain>
    </source>
</reference>
<dbReference type="Gene3D" id="3.40.30.120">
    <property type="match status" value="1"/>
</dbReference>
<name>A0A418M6K7_9BACT</name>
<dbReference type="InterPro" id="IPR002938">
    <property type="entry name" value="FAD-bd"/>
</dbReference>
<dbReference type="EMBL" id="QXED01000005">
    <property type="protein sequence ID" value="RIV21426.1"/>
    <property type="molecule type" value="Genomic_DNA"/>
</dbReference>
<evidence type="ECO:0000313" key="6">
    <source>
        <dbReference type="EMBL" id="RIV21426.1"/>
    </source>
</evidence>
<evidence type="ECO:0000313" key="7">
    <source>
        <dbReference type="Proteomes" id="UP000283523"/>
    </source>
</evidence>
<dbReference type="Gene3D" id="3.50.50.60">
    <property type="entry name" value="FAD/NAD(P)-binding domain"/>
    <property type="match status" value="1"/>
</dbReference>
<dbReference type="SUPFAM" id="SSF51905">
    <property type="entry name" value="FAD/NAD(P)-binding domain"/>
    <property type="match status" value="1"/>
</dbReference>
<protein>
    <recommendedName>
        <fullName evidence="5">FAD-binding domain-containing protein</fullName>
    </recommendedName>
</protein>
<dbReference type="InterPro" id="IPR036249">
    <property type="entry name" value="Thioredoxin-like_sf"/>
</dbReference>